<dbReference type="GeneID" id="41717294"/>
<dbReference type="Proteomes" id="UP000325030">
    <property type="component" value="Chromosome"/>
</dbReference>
<accession>A0A510E1M4</accession>
<protein>
    <submittedName>
        <fullName evidence="2">Uncharacterized protein</fullName>
    </submittedName>
</protein>
<reference evidence="3" key="1">
    <citation type="submission" date="2018-09" db="EMBL/GenBank/DDBJ databases">
        <title>Complete Genome Sequencing of Sulfolobus sp. JCM 16834.</title>
        <authorList>
            <person name="Kato S."/>
            <person name="Itoh T."/>
            <person name="Ohkuma M."/>
        </authorList>
    </citation>
    <scope>NUCLEOTIDE SEQUENCE [LARGE SCALE GENOMIC DNA]</scope>
    <source>
        <strain evidence="3">IC-007</strain>
    </source>
</reference>
<feature type="compositionally biased region" description="Basic and acidic residues" evidence="1">
    <location>
        <begin position="41"/>
        <end position="56"/>
    </location>
</feature>
<sequence length="62" mass="7158">MSPWISETSFPDVHDFGKRLLPCVVHCRIPVNETKDIAKNYQEEKREGKSPSKSKMDVLQLN</sequence>
<evidence type="ECO:0000313" key="2">
    <source>
        <dbReference type="EMBL" id="BBG26394.1"/>
    </source>
</evidence>
<feature type="region of interest" description="Disordered" evidence="1">
    <location>
        <begin position="41"/>
        <end position="62"/>
    </location>
</feature>
<dbReference type="AlphaFoldDB" id="A0A510E1M4"/>
<proteinExistence type="predicted"/>
<dbReference type="EMBL" id="AP018930">
    <property type="protein sequence ID" value="BBG26394.1"/>
    <property type="molecule type" value="Genomic_DNA"/>
</dbReference>
<evidence type="ECO:0000256" key="1">
    <source>
        <dbReference type="SAM" id="MobiDB-lite"/>
    </source>
</evidence>
<gene>
    <name evidence="2" type="ORF">IC007_0902</name>
</gene>
<dbReference type="RefSeq" id="WP_054846690.1">
    <property type="nucleotide sequence ID" value="NZ_AP018929.1"/>
</dbReference>
<evidence type="ECO:0000313" key="3">
    <source>
        <dbReference type="Proteomes" id="UP000325030"/>
    </source>
</evidence>
<organism evidence="2 3">
    <name type="scientific">Sulfuracidifex tepidarius</name>
    <dbReference type="NCBI Taxonomy" id="1294262"/>
    <lineage>
        <taxon>Archaea</taxon>
        <taxon>Thermoproteota</taxon>
        <taxon>Thermoprotei</taxon>
        <taxon>Sulfolobales</taxon>
        <taxon>Sulfolobaceae</taxon>
        <taxon>Sulfuracidifex</taxon>
    </lineage>
</organism>
<name>A0A510E1M4_9CREN</name>